<name>A0A372LID0_9BACI</name>
<evidence type="ECO:0000256" key="1">
    <source>
        <dbReference type="SAM" id="Coils"/>
    </source>
</evidence>
<organism evidence="2 3">
    <name type="scientific">Peribacillus glennii</name>
    <dbReference type="NCBI Taxonomy" id="2303991"/>
    <lineage>
        <taxon>Bacteria</taxon>
        <taxon>Bacillati</taxon>
        <taxon>Bacillota</taxon>
        <taxon>Bacilli</taxon>
        <taxon>Bacillales</taxon>
        <taxon>Bacillaceae</taxon>
        <taxon>Peribacillus</taxon>
    </lineage>
</organism>
<evidence type="ECO:0000313" key="3">
    <source>
        <dbReference type="Proteomes" id="UP000262939"/>
    </source>
</evidence>
<dbReference type="Proteomes" id="UP000262939">
    <property type="component" value="Unassembled WGS sequence"/>
</dbReference>
<feature type="coiled-coil region" evidence="1">
    <location>
        <begin position="86"/>
        <end position="127"/>
    </location>
</feature>
<evidence type="ECO:0000313" key="2">
    <source>
        <dbReference type="EMBL" id="RFU65386.1"/>
    </source>
</evidence>
<comment type="caution">
    <text evidence="2">The sequence shown here is derived from an EMBL/GenBank/DDBJ whole genome shotgun (WGS) entry which is preliminary data.</text>
</comment>
<keyword evidence="1" id="KW-0175">Coiled coil</keyword>
<accession>A0A372LID0</accession>
<keyword evidence="3" id="KW-1185">Reference proteome</keyword>
<gene>
    <name evidence="2" type="ORF">D0466_05700</name>
</gene>
<protein>
    <submittedName>
        <fullName evidence="2">DUF5082 domain-containing protein</fullName>
    </submittedName>
</protein>
<dbReference type="AlphaFoldDB" id="A0A372LID0"/>
<proteinExistence type="predicted"/>
<reference evidence="2 3" key="1">
    <citation type="submission" date="2018-08" db="EMBL/GenBank/DDBJ databases">
        <title>Bacillus chawlae sp. nov., Bacillus glennii sp. nov., and Bacillus saganii sp. nov. Isolated from the Vehicle Assembly Building at Kennedy Space Center where the Viking Spacecraft were Assembled.</title>
        <authorList>
            <person name="Seuylemezian A."/>
            <person name="Vaishampayan P."/>
        </authorList>
    </citation>
    <scope>NUCLEOTIDE SEQUENCE [LARGE SCALE GENOMIC DNA]</scope>
    <source>
        <strain evidence="2 3">V44-8</strain>
    </source>
</reference>
<dbReference type="EMBL" id="QVTD01000003">
    <property type="protein sequence ID" value="RFU65386.1"/>
    <property type="molecule type" value="Genomic_DNA"/>
</dbReference>
<sequence>MRFILLAYLYERLREKQEHLVRLYACKANLEGAQDEFISYEKTCTEPELSAETWQGKWATEFQDIRNDGILLQYKNLAHQQLNHSITSVEAAITETKLEIENIRNQIEAAEEQARREREKARQQQKSV</sequence>